<dbReference type="EMBL" id="UGWV01000002">
    <property type="protein sequence ID" value="SUF96750.1"/>
    <property type="molecule type" value="Genomic_DNA"/>
</dbReference>
<gene>
    <name evidence="1" type="ORF">NCTC6385_03763</name>
</gene>
<sequence length="93" mass="10628">MLECSRLNLKDEYGQLSQIISLFKVSSFPEPENLAGALFFSMVTPGISETLTFRSFFENDKKMKGQGGSARIKAIYEYINSINDKYIFSLKKR</sequence>
<reference evidence="1 2" key="1">
    <citation type="submission" date="2018-06" db="EMBL/GenBank/DDBJ databases">
        <authorList>
            <consortium name="Pathogen Informatics"/>
            <person name="Doyle S."/>
        </authorList>
    </citation>
    <scope>NUCLEOTIDE SEQUENCE [LARGE SCALE GENOMIC DNA]</scope>
    <source>
        <strain evidence="1 2">NCTC6385</strain>
    </source>
</reference>
<proteinExistence type="predicted"/>
<accession>A0A7D8ESJ0</accession>
<organism evidence="1 2">
    <name type="scientific">Salmonella enterica</name>
    <name type="common">Salmonella choleraesuis</name>
    <dbReference type="NCBI Taxonomy" id="28901"/>
    <lineage>
        <taxon>Bacteria</taxon>
        <taxon>Pseudomonadati</taxon>
        <taxon>Pseudomonadota</taxon>
        <taxon>Gammaproteobacteria</taxon>
        <taxon>Enterobacterales</taxon>
        <taxon>Enterobacteriaceae</taxon>
        <taxon>Salmonella</taxon>
    </lineage>
</organism>
<dbReference type="AlphaFoldDB" id="A0A7D8ESJ0"/>
<name>A0A7D8ESJ0_SALER</name>
<dbReference type="Proteomes" id="UP000254463">
    <property type="component" value="Unassembled WGS sequence"/>
</dbReference>
<evidence type="ECO:0000313" key="2">
    <source>
        <dbReference type="Proteomes" id="UP000254463"/>
    </source>
</evidence>
<evidence type="ECO:0000313" key="1">
    <source>
        <dbReference type="EMBL" id="SUF96750.1"/>
    </source>
</evidence>
<protein>
    <submittedName>
        <fullName evidence="1">Uncharacterized protein</fullName>
    </submittedName>
</protein>